<evidence type="ECO:0000259" key="9">
    <source>
        <dbReference type="PROSITE" id="PS50885"/>
    </source>
</evidence>
<evidence type="ECO:0000256" key="8">
    <source>
        <dbReference type="SAM" id="Phobius"/>
    </source>
</evidence>
<dbReference type="InterPro" id="IPR003660">
    <property type="entry name" value="HAMP_dom"/>
</dbReference>
<dbReference type="SUPFAM" id="SSF58104">
    <property type="entry name" value="Methyl-accepting chemotaxis protein (MCP) signaling domain"/>
    <property type="match status" value="1"/>
</dbReference>
<comment type="subcellular location">
    <subcellularLocation>
        <location evidence="2">Membrane</location>
        <topology evidence="2">Multi-pass membrane protein</topology>
    </subcellularLocation>
</comment>
<keyword evidence="8" id="KW-1133">Transmembrane helix</keyword>
<dbReference type="Pfam" id="PF00672">
    <property type="entry name" value="HAMP"/>
    <property type="match status" value="1"/>
</dbReference>
<dbReference type="RefSeq" id="WP_255228349.1">
    <property type="nucleotide sequence ID" value="NZ_JAJEKE010000015.1"/>
</dbReference>
<evidence type="ECO:0000256" key="4">
    <source>
        <dbReference type="ARBA" id="ARBA00022553"/>
    </source>
</evidence>
<keyword evidence="8" id="KW-0812">Transmembrane</keyword>
<keyword evidence="4" id="KW-0597">Phosphoprotein</keyword>
<comment type="caution">
    <text evidence="10">The sequence shown here is derived from an EMBL/GenBank/DDBJ whole genome shotgun (WGS) entry which is preliminary data.</text>
</comment>
<gene>
    <name evidence="10" type="ORF">LJD61_14910</name>
</gene>
<reference evidence="10 11" key="1">
    <citation type="submission" date="2021-10" db="EMBL/GenBank/DDBJ databases">
        <title>Lutispora strain m25 sp. nov., a thermophilic, non-spore-forming bacterium isolated from a lab-scale methanogenic bioreactor digesting anaerobic sludge.</title>
        <authorList>
            <person name="El Houari A."/>
            <person name="Mcdonald J."/>
        </authorList>
    </citation>
    <scope>NUCLEOTIDE SEQUENCE [LARGE SCALE GENOMIC DNA]</scope>
    <source>
        <strain evidence="11">m25</strain>
    </source>
</reference>
<dbReference type="EC" id="2.7.13.3" evidence="3"/>
<dbReference type="EMBL" id="JAJEKE010000015">
    <property type="protein sequence ID" value="MCQ1530827.1"/>
    <property type="molecule type" value="Genomic_DNA"/>
</dbReference>
<dbReference type="SMART" id="SM00304">
    <property type="entry name" value="HAMP"/>
    <property type="match status" value="1"/>
</dbReference>
<keyword evidence="5" id="KW-0808">Transferase</keyword>
<keyword evidence="6" id="KW-0418">Kinase</keyword>
<dbReference type="Gene3D" id="6.10.340.10">
    <property type="match status" value="1"/>
</dbReference>
<evidence type="ECO:0000256" key="2">
    <source>
        <dbReference type="ARBA" id="ARBA00004141"/>
    </source>
</evidence>
<dbReference type="CDD" id="cd06225">
    <property type="entry name" value="HAMP"/>
    <property type="match status" value="1"/>
</dbReference>
<keyword evidence="7 8" id="KW-0472">Membrane</keyword>
<accession>A0ABT1NI03</accession>
<evidence type="ECO:0000256" key="1">
    <source>
        <dbReference type="ARBA" id="ARBA00000085"/>
    </source>
</evidence>
<comment type="catalytic activity">
    <reaction evidence="1">
        <text>ATP + protein L-histidine = ADP + protein N-phospho-L-histidine.</text>
        <dbReference type="EC" id="2.7.13.3"/>
    </reaction>
</comment>
<organism evidence="10 11">
    <name type="scientific">Lutispora saccharofermentans</name>
    <dbReference type="NCBI Taxonomy" id="3024236"/>
    <lineage>
        <taxon>Bacteria</taxon>
        <taxon>Bacillati</taxon>
        <taxon>Bacillota</taxon>
        <taxon>Clostridia</taxon>
        <taxon>Lutisporales</taxon>
        <taxon>Lutisporaceae</taxon>
        <taxon>Lutispora</taxon>
    </lineage>
</organism>
<evidence type="ECO:0000256" key="6">
    <source>
        <dbReference type="ARBA" id="ARBA00022777"/>
    </source>
</evidence>
<dbReference type="PANTHER" id="PTHR45528">
    <property type="entry name" value="SENSOR HISTIDINE KINASE CPXA"/>
    <property type="match status" value="1"/>
</dbReference>
<evidence type="ECO:0000256" key="7">
    <source>
        <dbReference type="ARBA" id="ARBA00023136"/>
    </source>
</evidence>
<keyword evidence="11" id="KW-1185">Reference proteome</keyword>
<evidence type="ECO:0000256" key="3">
    <source>
        <dbReference type="ARBA" id="ARBA00012438"/>
    </source>
</evidence>
<feature type="transmembrane region" description="Helical" evidence="8">
    <location>
        <begin position="12"/>
        <end position="30"/>
    </location>
</feature>
<dbReference type="Proteomes" id="UP001651880">
    <property type="component" value="Unassembled WGS sequence"/>
</dbReference>
<feature type="domain" description="HAMP" evidence="9">
    <location>
        <begin position="212"/>
        <end position="264"/>
    </location>
</feature>
<evidence type="ECO:0000313" key="11">
    <source>
        <dbReference type="Proteomes" id="UP001651880"/>
    </source>
</evidence>
<dbReference type="PANTHER" id="PTHR45528:SF10">
    <property type="entry name" value="METHYL-ACCEPTING CHEMOTAXIS PROTEIN"/>
    <property type="match status" value="1"/>
</dbReference>
<sequence>MFNSLFKKILSIFTGIVLISSFLFTGIAIYEVRETVMQQMENDGRAMAAFIRQELLERKLTDLNRISEQFFGLKQASNGNLLYISLSDSRYNVVASSDYGSASGTDAITGATASGDTSLEATSSATGTKPAKGGIDALTSATTAIVSRTDKGVPVLNVSIPFEADFMEAGSVNVGISLQPLNQRINNTIINIVVFSLGILFVAILLGVLFARSLTKPIVSVVDKLDSFSKGDFTVEFRSTSRDEIKRLTNAMNHSVNTLRNMILSMKIIGDKLYNVSGSINEASEEIAASGINVTQNIETVSESIVVQNDDIHYITQALDNFGGRFDGMLGETTEVLAGSRMIKDTVEEEYRSMQQLVDTVE</sequence>
<evidence type="ECO:0000313" key="10">
    <source>
        <dbReference type="EMBL" id="MCQ1530827.1"/>
    </source>
</evidence>
<feature type="transmembrane region" description="Helical" evidence="8">
    <location>
        <begin position="189"/>
        <end position="211"/>
    </location>
</feature>
<dbReference type="PROSITE" id="PS50885">
    <property type="entry name" value="HAMP"/>
    <property type="match status" value="1"/>
</dbReference>
<name>A0ABT1NI03_9FIRM</name>
<dbReference type="SUPFAM" id="SSF158472">
    <property type="entry name" value="HAMP domain-like"/>
    <property type="match status" value="1"/>
</dbReference>
<evidence type="ECO:0000256" key="5">
    <source>
        <dbReference type="ARBA" id="ARBA00022679"/>
    </source>
</evidence>
<proteinExistence type="predicted"/>
<dbReference type="InterPro" id="IPR050398">
    <property type="entry name" value="HssS/ArlS-like"/>
</dbReference>
<protein>
    <recommendedName>
        <fullName evidence="3">histidine kinase</fullName>
        <ecNumber evidence="3">2.7.13.3</ecNumber>
    </recommendedName>
</protein>